<feature type="transmembrane region" description="Helical" evidence="10">
    <location>
        <begin position="28"/>
        <end position="46"/>
    </location>
</feature>
<dbReference type="PANTHER" id="PTHR32309:SF13">
    <property type="entry name" value="FERRIC ENTEROBACTIN TRANSPORT PROTEIN FEPE"/>
    <property type="match status" value="1"/>
</dbReference>
<keyword evidence="6" id="KW-0418">Kinase</keyword>
<evidence type="ECO:0000256" key="8">
    <source>
        <dbReference type="ARBA" id="ARBA00023137"/>
    </source>
</evidence>
<dbReference type="InterPro" id="IPR050445">
    <property type="entry name" value="Bact_polysacc_biosynth/exp"/>
</dbReference>
<feature type="transmembrane region" description="Helical" evidence="10">
    <location>
        <begin position="500"/>
        <end position="520"/>
    </location>
</feature>
<dbReference type="InterPro" id="IPR025669">
    <property type="entry name" value="AAA_dom"/>
</dbReference>
<name>A0A7G1I0L3_9BACT</name>
<dbReference type="InterPro" id="IPR032807">
    <property type="entry name" value="GNVR"/>
</dbReference>
<dbReference type="AlphaFoldDB" id="A0A7G1I0L3"/>
<evidence type="ECO:0000313" key="14">
    <source>
        <dbReference type="Proteomes" id="UP000594042"/>
    </source>
</evidence>
<dbReference type="Proteomes" id="UP000594042">
    <property type="component" value="Chromosome"/>
</dbReference>
<dbReference type="PANTHER" id="PTHR32309">
    <property type="entry name" value="TYROSINE-PROTEIN KINASE"/>
    <property type="match status" value="1"/>
</dbReference>
<evidence type="ECO:0000256" key="3">
    <source>
        <dbReference type="ARBA" id="ARBA00011903"/>
    </source>
</evidence>
<dbReference type="GO" id="GO:0005886">
    <property type="term" value="C:plasma membrane"/>
    <property type="evidence" value="ECO:0007669"/>
    <property type="project" value="TreeGrafter"/>
</dbReference>
<dbReference type="FunFam" id="3.40.50.300:FF:000527">
    <property type="entry name" value="Tyrosine-protein kinase etk"/>
    <property type="match status" value="1"/>
</dbReference>
<keyword evidence="10" id="KW-0472">Membrane</keyword>
<dbReference type="GO" id="GO:0005524">
    <property type="term" value="F:ATP binding"/>
    <property type="evidence" value="ECO:0007669"/>
    <property type="project" value="UniProtKB-KW"/>
</dbReference>
<evidence type="ECO:0000256" key="6">
    <source>
        <dbReference type="ARBA" id="ARBA00022777"/>
    </source>
</evidence>
<dbReference type="GO" id="GO:0042802">
    <property type="term" value="F:identical protein binding"/>
    <property type="evidence" value="ECO:0007669"/>
    <property type="project" value="UniProtKB-ARBA"/>
</dbReference>
<dbReference type="NCBIfam" id="TIGR01007">
    <property type="entry name" value="eps_fam"/>
    <property type="match status" value="1"/>
</dbReference>
<evidence type="ECO:0000256" key="10">
    <source>
        <dbReference type="SAM" id="Phobius"/>
    </source>
</evidence>
<dbReference type="InterPro" id="IPR027417">
    <property type="entry name" value="P-loop_NTPase"/>
</dbReference>
<keyword evidence="7" id="KW-0067">ATP-binding</keyword>
<dbReference type="KEGG" id="copr:Cop2CBH44_29550"/>
<dbReference type="RefSeq" id="WP_200755118.1">
    <property type="nucleotide sequence ID" value="NZ_AP023322.1"/>
</dbReference>
<gene>
    <name evidence="13" type="ORF">Cop2CBH44_29550</name>
</gene>
<evidence type="ECO:0000259" key="12">
    <source>
        <dbReference type="Pfam" id="PF13807"/>
    </source>
</evidence>
<evidence type="ECO:0000256" key="5">
    <source>
        <dbReference type="ARBA" id="ARBA00022741"/>
    </source>
</evidence>
<proteinExistence type="inferred from homology"/>
<evidence type="ECO:0000256" key="9">
    <source>
        <dbReference type="ARBA" id="ARBA00051245"/>
    </source>
</evidence>
<comment type="catalytic activity">
    <reaction evidence="9">
        <text>L-tyrosyl-[protein] + ATP = O-phospho-L-tyrosyl-[protein] + ADP + H(+)</text>
        <dbReference type="Rhea" id="RHEA:10596"/>
        <dbReference type="Rhea" id="RHEA-COMP:10136"/>
        <dbReference type="Rhea" id="RHEA-COMP:20101"/>
        <dbReference type="ChEBI" id="CHEBI:15378"/>
        <dbReference type="ChEBI" id="CHEBI:30616"/>
        <dbReference type="ChEBI" id="CHEBI:46858"/>
        <dbReference type="ChEBI" id="CHEBI:61978"/>
        <dbReference type="ChEBI" id="CHEBI:456216"/>
        <dbReference type="EC" id="2.7.10.2"/>
    </reaction>
</comment>
<protein>
    <recommendedName>
        <fullName evidence="3">non-specific protein-tyrosine kinase</fullName>
        <ecNumber evidence="3">2.7.10.2</ecNumber>
    </recommendedName>
</protein>
<comment type="similarity">
    <text evidence="2">Belongs to the etk/wzc family.</text>
</comment>
<keyword evidence="5" id="KW-0547">Nucleotide-binding</keyword>
<evidence type="ECO:0000256" key="1">
    <source>
        <dbReference type="ARBA" id="ARBA00007316"/>
    </source>
</evidence>
<evidence type="ECO:0000259" key="11">
    <source>
        <dbReference type="Pfam" id="PF13614"/>
    </source>
</evidence>
<dbReference type="GO" id="GO:0004715">
    <property type="term" value="F:non-membrane spanning protein tyrosine kinase activity"/>
    <property type="evidence" value="ECO:0007669"/>
    <property type="project" value="UniProtKB-EC"/>
</dbReference>
<keyword evidence="4" id="KW-0808">Transferase</keyword>
<dbReference type="CDD" id="cd05387">
    <property type="entry name" value="BY-kinase"/>
    <property type="match status" value="1"/>
</dbReference>
<evidence type="ECO:0000256" key="4">
    <source>
        <dbReference type="ARBA" id="ARBA00022679"/>
    </source>
</evidence>
<comment type="similarity">
    <text evidence="1">Belongs to the CpsD/CapB family.</text>
</comment>
<dbReference type="InterPro" id="IPR005702">
    <property type="entry name" value="Wzc-like_C"/>
</dbReference>
<dbReference type="Pfam" id="PF13614">
    <property type="entry name" value="AAA_31"/>
    <property type="match status" value="1"/>
</dbReference>
<feature type="domain" description="AAA" evidence="11">
    <location>
        <begin position="599"/>
        <end position="742"/>
    </location>
</feature>
<organism evidence="13 14">
    <name type="scientific">Coprobacter secundus subsp. similis</name>
    <dbReference type="NCBI Taxonomy" id="2751153"/>
    <lineage>
        <taxon>Bacteria</taxon>
        <taxon>Pseudomonadati</taxon>
        <taxon>Bacteroidota</taxon>
        <taxon>Bacteroidia</taxon>
        <taxon>Bacteroidales</taxon>
        <taxon>Barnesiellaceae</taxon>
        <taxon>Coprobacter</taxon>
    </lineage>
</organism>
<dbReference type="EMBL" id="AP023322">
    <property type="protein sequence ID" value="BCI64602.1"/>
    <property type="molecule type" value="Genomic_DNA"/>
</dbReference>
<reference evidence="14" key="1">
    <citation type="submission" date="2020-07" db="EMBL/GenBank/DDBJ databases">
        <title>Complete genome sequencing of Coprobacter sp. strain 2CBH44.</title>
        <authorList>
            <person name="Sakamoto M."/>
            <person name="Murakami T."/>
            <person name="Mori H."/>
        </authorList>
    </citation>
    <scope>NUCLEOTIDE SEQUENCE [LARGE SCALE GENOMIC DNA]</scope>
    <source>
        <strain evidence="14">2CBH44</strain>
    </source>
</reference>
<evidence type="ECO:0000313" key="13">
    <source>
        <dbReference type="EMBL" id="BCI64602.1"/>
    </source>
</evidence>
<accession>A0A7G1I0L3</accession>
<dbReference type="Gene3D" id="3.40.50.300">
    <property type="entry name" value="P-loop containing nucleotide triphosphate hydrolases"/>
    <property type="match status" value="1"/>
</dbReference>
<evidence type="ECO:0000256" key="7">
    <source>
        <dbReference type="ARBA" id="ARBA00022840"/>
    </source>
</evidence>
<keyword evidence="8" id="KW-0829">Tyrosine-protein kinase</keyword>
<feature type="domain" description="Tyrosine-protein kinase G-rich" evidence="12">
    <location>
        <begin position="442"/>
        <end position="519"/>
    </location>
</feature>
<dbReference type="SUPFAM" id="SSF52540">
    <property type="entry name" value="P-loop containing nucleoside triphosphate hydrolases"/>
    <property type="match status" value="1"/>
</dbReference>
<evidence type="ECO:0000256" key="2">
    <source>
        <dbReference type="ARBA" id="ARBA00008883"/>
    </source>
</evidence>
<keyword evidence="10" id="KW-0812">Transmembrane</keyword>
<dbReference type="Pfam" id="PF13807">
    <property type="entry name" value="GNVR"/>
    <property type="match status" value="1"/>
</dbReference>
<dbReference type="EC" id="2.7.10.2" evidence="3"/>
<keyword evidence="10" id="KW-1133">Transmembrane helix</keyword>
<keyword evidence="14" id="KW-1185">Reference proteome</keyword>
<sequence length="803" mass="90197">MSATANNPKQTDDFISIQDLLYLCLSKWYWFAISLAITLAIAVLYIKMTPPTYVRTASILIKEDTKGGSLSGDVSGLSDIGLFQTNTNVNNEILSLKSPAIMLDVVKRLHLDINYTIPGSFHDKVIYGTNLPITASFIDLPDNETAQCSVSLLADNLIEVYDFQLNGEICENAQKIKGNLQDTLSTPVGKLVITPTKYYNGKTDTPIQVSKSNTLSTASGYAQHLSVSLSEEKSTVVDLSFSDVSTQRAEDVLNTLISVYNENWVKDKNQIAISTSMFINDRLAVIEQELGNVDEDISSFKSKNLLPNVEAASSMYMQQSSEATSQLQVLNNQLYMARYIHNYMTSNNGKNQLLPANSGIENPSIENQISEYNTAQLQRNNLVANSSEQNPLVIDLDQSLQSMRKAIITSIDNLIVTLNAQIKSVQQEEQQTTSRIAASPTQAKYLLSVERQQKVKEALYLFLLQKREENELSQAFTAYNTRIITPPYGKMIPTDPVKKNILMVAIALGLLIPVVIIFIMENMNTRVRGKKDIENLTLPFVGEIPLSYRKKKRLPFRKPQPESYSIVVKEKNRNVINEAFRVVRTNLEFMQGKNGHSPIIMVTSMNPGSGKTFITMNLATSLAIKGKKVLAIDLDLRKASLSTYIQSPGKGVTNYLIGQVNTYDEVIVKGKNHPNLDILPVGTIPPNPTELLFENHLEQMLSELKNQYDYIFIDCPPVEIVADTSIINKYADQTLFVIRAELLERTMLPEIEKFYQTHKYKNMFLLLNGTTDAYTRYGYHKYGYRYGYHYGYGSGYHNSSDEK</sequence>